<dbReference type="InterPro" id="IPR050482">
    <property type="entry name" value="Sensor_HK_TwoCompSys"/>
</dbReference>
<dbReference type="EMBL" id="JAAFYZ010000163">
    <property type="protein sequence ID" value="MBS2551944.1"/>
    <property type="molecule type" value="Genomic_DNA"/>
</dbReference>
<sequence>MLRVAQAAGRVAGLGGIRELAARGWRREDRAEYVIAIPLAFQIGVLPAAALVYVGSFGGSGSAAVLGLAAALVLATIGLGFGAVRGVPVRVLALADTVAAIAGNLAMSAVPGSSARAVEVSWQYFAGCVALWTLLRGVSGGLVAAALGTALRLAMFAGAGAPVATATLLGDVAVLLVAMAVSAGVLLVLDHDAERLRTGVRRSLHDTVLQTLEAIALTLPGDADNAARRLREVRAVAHAEAVALRRELSRRYEARTTPGVVEGLIGLGAELARDGLRMRLDAAEGVDGVDGGDGLTAQRRAAVLAAAREALRNVLKHSGAGEALVRVWDEPDGLTVVVRDFGVGFDPAAHRPGFGLSQSISARMAEVGGTATVGSRVGNGTSVTLWVPVAGEAAHS</sequence>
<dbReference type="SUPFAM" id="SSF55874">
    <property type="entry name" value="ATPase domain of HSP90 chaperone/DNA topoisomerase II/histidine kinase"/>
    <property type="match status" value="1"/>
</dbReference>
<reference evidence="6 7" key="1">
    <citation type="submission" date="2020-02" db="EMBL/GenBank/DDBJ databases">
        <title>Acidophilic actinobacteria isolated from forest soil.</title>
        <authorList>
            <person name="Golinska P."/>
        </authorList>
    </citation>
    <scope>NUCLEOTIDE SEQUENCE [LARGE SCALE GENOMIC DNA]</scope>
    <source>
        <strain evidence="6 7">NL8</strain>
    </source>
</reference>
<keyword evidence="2" id="KW-0418">Kinase</keyword>
<keyword evidence="1" id="KW-0808">Transferase</keyword>
<evidence type="ECO:0000256" key="1">
    <source>
        <dbReference type="ARBA" id="ARBA00022679"/>
    </source>
</evidence>
<evidence type="ECO:0000313" key="7">
    <source>
        <dbReference type="Proteomes" id="UP000730482"/>
    </source>
</evidence>
<feature type="domain" description="Histidine kinase/HSP90-like ATPase" evidence="5">
    <location>
        <begin position="306"/>
        <end position="389"/>
    </location>
</feature>
<dbReference type="InterPro" id="IPR003594">
    <property type="entry name" value="HATPase_dom"/>
</dbReference>
<name>A0ABS5L105_9ACTN</name>
<evidence type="ECO:0000256" key="2">
    <source>
        <dbReference type="ARBA" id="ARBA00022777"/>
    </source>
</evidence>
<keyword evidence="4" id="KW-0472">Membrane</keyword>
<dbReference type="CDD" id="cd16917">
    <property type="entry name" value="HATPase_UhpB-NarQ-NarX-like"/>
    <property type="match status" value="1"/>
</dbReference>
<protein>
    <recommendedName>
        <fullName evidence="5">Histidine kinase/HSP90-like ATPase domain-containing protein</fullName>
    </recommendedName>
</protein>
<evidence type="ECO:0000256" key="4">
    <source>
        <dbReference type="SAM" id="Phobius"/>
    </source>
</evidence>
<dbReference type="Gene3D" id="3.30.565.10">
    <property type="entry name" value="Histidine kinase-like ATPase, C-terminal domain"/>
    <property type="match status" value="1"/>
</dbReference>
<keyword evidence="7" id="KW-1185">Reference proteome</keyword>
<comment type="caution">
    <text evidence="6">The sequence shown here is derived from an EMBL/GenBank/DDBJ whole genome shotgun (WGS) entry which is preliminary data.</text>
</comment>
<feature type="transmembrane region" description="Helical" evidence="4">
    <location>
        <begin position="33"/>
        <end position="55"/>
    </location>
</feature>
<keyword evidence="4" id="KW-1133">Transmembrane helix</keyword>
<dbReference type="PANTHER" id="PTHR24421">
    <property type="entry name" value="NITRATE/NITRITE SENSOR PROTEIN NARX-RELATED"/>
    <property type="match status" value="1"/>
</dbReference>
<gene>
    <name evidence="6" type="ORF">KGQ19_34280</name>
</gene>
<feature type="transmembrane region" description="Helical" evidence="4">
    <location>
        <begin position="168"/>
        <end position="189"/>
    </location>
</feature>
<dbReference type="Proteomes" id="UP000730482">
    <property type="component" value="Unassembled WGS sequence"/>
</dbReference>
<feature type="transmembrane region" description="Helical" evidence="4">
    <location>
        <begin position="122"/>
        <end position="147"/>
    </location>
</feature>
<feature type="transmembrane region" description="Helical" evidence="4">
    <location>
        <begin position="61"/>
        <end position="84"/>
    </location>
</feature>
<accession>A0ABS5L105</accession>
<dbReference type="InterPro" id="IPR036890">
    <property type="entry name" value="HATPase_C_sf"/>
</dbReference>
<proteinExistence type="predicted"/>
<keyword evidence="4" id="KW-0812">Transmembrane</keyword>
<evidence type="ECO:0000313" key="6">
    <source>
        <dbReference type="EMBL" id="MBS2551944.1"/>
    </source>
</evidence>
<evidence type="ECO:0000259" key="5">
    <source>
        <dbReference type="Pfam" id="PF02518"/>
    </source>
</evidence>
<evidence type="ECO:0000256" key="3">
    <source>
        <dbReference type="ARBA" id="ARBA00023012"/>
    </source>
</evidence>
<keyword evidence="3" id="KW-0902">Two-component regulatory system</keyword>
<dbReference type="Pfam" id="PF02518">
    <property type="entry name" value="HATPase_c"/>
    <property type="match status" value="1"/>
</dbReference>
<organism evidence="6 7">
    <name type="scientific">Catenulispora pinistramenti</name>
    <dbReference type="NCBI Taxonomy" id="2705254"/>
    <lineage>
        <taxon>Bacteria</taxon>
        <taxon>Bacillati</taxon>
        <taxon>Actinomycetota</taxon>
        <taxon>Actinomycetes</taxon>
        <taxon>Catenulisporales</taxon>
        <taxon>Catenulisporaceae</taxon>
        <taxon>Catenulispora</taxon>
    </lineage>
</organism>